<evidence type="ECO:0000256" key="1">
    <source>
        <dbReference type="SAM" id="MobiDB-lite"/>
    </source>
</evidence>
<accession>A0A2K8U543</accession>
<name>A0A2K8U543_9GAMM</name>
<gene>
    <name evidence="3" type="ORF">THSYN_06740</name>
</gene>
<dbReference type="PANTHER" id="PTHR43685">
    <property type="entry name" value="GLYCOSYLTRANSFERASE"/>
    <property type="match status" value="1"/>
</dbReference>
<evidence type="ECO:0000313" key="3">
    <source>
        <dbReference type="EMBL" id="AUB80677.1"/>
    </source>
</evidence>
<sequence>MTRASLPMPRPSIGWTAADSRGSPPLPRDHEPSVEPIIVNRPQSTDIPSQPEAVQLAFFDTVLGSAVRAEGCAGAIERHLDLAGTLIRVVYAGEGLCSAFSPALAHLEVDPVRSPDVSFHVWDSALAGVAMPLPPFPRHCLTDRGDIWGMNSRRIRSAFHWSESSVNLMDLERGIGIYWVQDQKLLPYWCHASPLRTLFHWWMTHNGLQLLHAAAVGDEHGALLVTGKGGVGKSTTALACLTGGMRYLADDYLVVGFDPEPRVYSLYATAKMEPSQLERFPEFEPLLTNRPYLDAEKAVVQLWPAYRDRLVRSMPLKALATPRFAGEGNTSFGRVSTIVLQRAAAFTTLSQLPHSGHCNYVFIARLASRLPGLEIALGWDLATIPAAIRDLLRLPSEDLAALALPSAPPQDQASRPLISVVIPIYNGAAFLREAVANVLAQNYPAVEIIVVDDGSTDAIDEAVAQLPVDVRFFRQANSGAAAARNRGIKDTSGEFIAFLDVDDLWPDGNLVLLTDLLGGRPDLDFIHGYAQLMVYNDATCAFEYVGNPRESFPYYIGAGLYRRRAFEAIGLFDTELRFAEDTDWFNRAAEQQLPSERLDMVTLHVRRHDANMTAGKSMVELNALRVFKKALDRRRAAAYPDQSEGR</sequence>
<dbReference type="Proteomes" id="UP000232638">
    <property type="component" value="Chromosome"/>
</dbReference>
<proteinExistence type="predicted"/>
<reference evidence="3 4" key="1">
    <citation type="submission" date="2017-03" db="EMBL/GenBank/DDBJ databases">
        <title>Complete genome sequence of Candidatus 'Thiodictyon syntrophicum' sp. nov. strain Cad16T, a photolithoautotroph purple sulfur bacterium isolated from an alpine meromictic lake.</title>
        <authorList>
            <person name="Luedin S.M."/>
            <person name="Pothier J.F."/>
            <person name="Danza F."/>
            <person name="Storelli N."/>
            <person name="Wittwer M."/>
            <person name="Tonolla M."/>
        </authorList>
    </citation>
    <scope>NUCLEOTIDE SEQUENCE [LARGE SCALE GENOMIC DNA]</scope>
    <source>
        <strain evidence="3 4">Cad16T</strain>
    </source>
</reference>
<feature type="region of interest" description="Disordered" evidence="1">
    <location>
        <begin position="1"/>
        <end position="33"/>
    </location>
</feature>
<dbReference type="AlphaFoldDB" id="A0A2K8U543"/>
<dbReference type="InterPro" id="IPR050834">
    <property type="entry name" value="Glycosyltransf_2"/>
</dbReference>
<evidence type="ECO:0000313" key="4">
    <source>
        <dbReference type="Proteomes" id="UP000232638"/>
    </source>
</evidence>
<dbReference type="PANTHER" id="PTHR43685:SF2">
    <property type="entry name" value="GLYCOSYLTRANSFERASE 2-LIKE DOMAIN-CONTAINING PROTEIN"/>
    <property type="match status" value="1"/>
</dbReference>
<dbReference type="Gene3D" id="3.90.550.10">
    <property type="entry name" value="Spore Coat Polysaccharide Biosynthesis Protein SpsA, Chain A"/>
    <property type="match status" value="1"/>
</dbReference>
<protein>
    <recommendedName>
        <fullName evidence="2">Glycosyltransferase 2-like domain-containing protein</fullName>
    </recommendedName>
</protein>
<dbReference type="Pfam" id="PF00535">
    <property type="entry name" value="Glycos_transf_2"/>
    <property type="match status" value="1"/>
</dbReference>
<dbReference type="InterPro" id="IPR001173">
    <property type="entry name" value="Glyco_trans_2-like"/>
</dbReference>
<dbReference type="EMBL" id="CP020370">
    <property type="protein sequence ID" value="AUB80677.1"/>
    <property type="molecule type" value="Genomic_DNA"/>
</dbReference>
<dbReference type="InterPro" id="IPR027417">
    <property type="entry name" value="P-loop_NTPase"/>
</dbReference>
<keyword evidence="4" id="KW-1185">Reference proteome</keyword>
<dbReference type="SUPFAM" id="SSF53795">
    <property type="entry name" value="PEP carboxykinase-like"/>
    <property type="match status" value="1"/>
</dbReference>
<organism evidence="3 4">
    <name type="scientific">Candidatus Thiodictyon syntrophicum</name>
    <dbReference type="NCBI Taxonomy" id="1166950"/>
    <lineage>
        <taxon>Bacteria</taxon>
        <taxon>Pseudomonadati</taxon>
        <taxon>Pseudomonadota</taxon>
        <taxon>Gammaproteobacteria</taxon>
        <taxon>Chromatiales</taxon>
        <taxon>Chromatiaceae</taxon>
        <taxon>Thiodictyon</taxon>
    </lineage>
</organism>
<evidence type="ECO:0000259" key="2">
    <source>
        <dbReference type="Pfam" id="PF00535"/>
    </source>
</evidence>
<feature type="domain" description="Glycosyltransferase 2-like" evidence="2">
    <location>
        <begin position="419"/>
        <end position="511"/>
    </location>
</feature>
<dbReference type="InterPro" id="IPR029044">
    <property type="entry name" value="Nucleotide-diphossugar_trans"/>
</dbReference>
<dbReference type="SUPFAM" id="SSF53448">
    <property type="entry name" value="Nucleotide-diphospho-sugar transferases"/>
    <property type="match status" value="1"/>
</dbReference>
<dbReference type="KEGG" id="tsy:THSYN_06740"/>
<dbReference type="CDD" id="cd00761">
    <property type="entry name" value="Glyco_tranf_GTA_type"/>
    <property type="match status" value="1"/>
</dbReference>
<dbReference type="Gene3D" id="3.40.50.300">
    <property type="entry name" value="P-loop containing nucleotide triphosphate hydrolases"/>
    <property type="match status" value="1"/>
</dbReference>